<gene>
    <name evidence="1" type="ORF">B8W67_05310</name>
</gene>
<proteinExistence type="predicted"/>
<dbReference type="Proteomes" id="UP000193577">
    <property type="component" value="Unassembled WGS sequence"/>
</dbReference>
<dbReference type="AlphaFoldDB" id="A0A7I7SE24"/>
<accession>A0A7I7SE24</accession>
<evidence type="ECO:0000313" key="2">
    <source>
        <dbReference type="Proteomes" id="UP000193577"/>
    </source>
</evidence>
<protein>
    <submittedName>
        <fullName evidence="1">Uncharacterized protein</fullName>
    </submittedName>
</protein>
<comment type="caution">
    <text evidence="1">The sequence shown here is derived from an EMBL/GenBank/DDBJ whole genome shotgun (WGS) entry which is preliminary data.</text>
</comment>
<reference evidence="1 2" key="1">
    <citation type="submission" date="2017-04" db="EMBL/GenBank/DDBJ databases">
        <title>The new phylogeny of genus Mycobacterium.</title>
        <authorList>
            <person name="Tortoli E."/>
            <person name="Trovato A."/>
            <person name="Cirillo D.M."/>
        </authorList>
    </citation>
    <scope>NUCLEOTIDE SEQUENCE [LARGE SCALE GENOMIC DNA]</scope>
    <source>
        <strain evidence="1 2">KCTC 19819</strain>
    </source>
</reference>
<dbReference type="RefSeq" id="WP_085302620.1">
    <property type="nucleotide sequence ID" value="NZ_AP022594.1"/>
</dbReference>
<evidence type="ECO:0000313" key="1">
    <source>
        <dbReference type="EMBL" id="OSC34667.1"/>
    </source>
</evidence>
<sequence>MAEPTPETIDRINDRGPDAPAIRAAADAVATAVENLAGEYAAGAPEAYPGTASFTVSIGRIDDEPETLTFLSGDQR</sequence>
<dbReference type="EMBL" id="NCXO01000008">
    <property type="protein sequence ID" value="OSC34667.1"/>
    <property type="molecule type" value="Genomic_DNA"/>
</dbReference>
<keyword evidence="2" id="KW-1185">Reference proteome</keyword>
<organism evidence="1 2">
    <name type="scientific">Mycolicibacillus koreensis</name>
    <dbReference type="NCBI Taxonomy" id="1069220"/>
    <lineage>
        <taxon>Bacteria</taxon>
        <taxon>Bacillati</taxon>
        <taxon>Actinomycetota</taxon>
        <taxon>Actinomycetes</taxon>
        <taxon>Mycobacteriales</taxon>
        <taxon>Mycobacteriaceae</taxon>
        <taxon>Mycolicibacillus</taxon>
    </lineage>
</organism>
<name>A0A7I7SE24_9MYCO</name>